<organism evidence="1 2">
    <name type="scientific">Psychrobacillus mangrovi</name>
    <dbReference type="NCBI Taxonomy" id="3117745"/>
    <lineage>
        <taxon>Bacteria</taxon>
        <taxon>Bacillati</taxon>
        <taxon>Bacillota</taxon>
        <taxon>Bacilli</taxon>
        <taxon>Bacillales</taxon>
        <taxon>Bacillaceae</taxon>
        <taxon>Psychrobacillus</taxon>
    </lineage>
</organism>
<name>A0ABU8F0D0_9BACI</name>
<reference evidence="1 2" key="1">
    <citation type="submission" date="2024-01" db="EMBL/GenBank/DDBJ databases">
        <title>Seven novel Bacillus-like species.</title>
        <authorList>
            <person name="Liu G."/>
        </authorList>
    </citation>
    <scope>NUCLEOTIDE SEQUENCE [LARGE SCALE GENOMIC DNA]</scope>
    <source>
        <strain evidence="1 2">FJAT-51614</strain>
    </source>
</reference>
<accession>A0ABU8F0D0</accession>
<dbReference type="SUPFAM" id="SSF101898">
    <property type="entry name" value="NHL repeat"/>
    <property type="match status" value="1"/>
</dbReference>
<protein>
    <submittedName>
        <fullName evidence="1">Uncharacterized protein</fullName>
    </submittedName>
</protein>
<proteinExistence type="predicted"/>
<evidence type="ECO:0000313" key="2">
    <source>
        <dbReference type="Proteomes" id="UP001364890"/>
    </source>
</evidence>
<keyword evidence="2" id="KW-1185">Reference proteome</keyword>
<comment type="caution">
    <text evidence="1">The sequence shown here is derived from an EMBL/GenBank/DDBJ whole genome shotgun (WGS) entry which is preliminary data.</text>
</comment>
<dbReference type="EMBL" id="JBAWSY010000001">
    <property type="protein sequence ID" value="MEI4768458.1"/>
    <property type="molecule type" value="Genomic_DNA"/>
</dbReference>
<dbReference type="Proteomes" id="UP001364890">
    <property type="component" value="Unassembled WGS sequence"/>
</dbReference>
<evidence type="ECO:0000313" key="1">
    <source>
        <dbReference type="EMBL" id="MEI4768458.1"/>
    </source>
</evidence>
<dbReference type="RefSeq" id="WP_336496007.1">
    <property type="nucleotide sequence ID" value="NZ_JBAWSY010000001.1"/>
</dbReference>
<sequence length="623" mass="69960">MMHKDITPFIDYGVPVAAEEERSAAFCINSARDARFVIAAKGFVIVINLENGNSKQIFFPEKNFEYPFSSFSSNGLFYIGAGKMFMVLDPFEESFIYYEVIENGEEIIGFSFADDMEGNIYFTTYPHCHLLCYKPISKDIIDYGSMDPSEKYAGSLAIDQTGWAYIGIGTENKNLVAFHLETGFKKNLVPDSQRQKGTGYVYLGEDSKVYGHMEATDLRDVNYSTSWMTFSNGDFQHLDFKEISPSFFYGTGFKKIHRYQEADYQVISYSLAEGIIEIVKKKTGISKTISFKYTSDGAVLSTICIGPDGHLYGTSMHPLHFFRFNFITTKSTNFGGRVIEKGGGGNICAYASNSNLLIGVAYAGGKLYVFDTTKSLSNKENPKLVIEEEKIHRPRCAITLRDQKHMIWGGFPGYGMVGGGLGIYHIESEKNLVLAHEKVVAYHSTVSLAELTTGDILGGTSIETPGGAQSKEKEGCLYILDWKSKMVRKRFVPLEGAKEISMVFVDQFDRAHCLTDQSIYFVCNPYNQKILYRKDLSRWGETVRNGFVYDMTTNSLFCLLSKTLLKIEINKEKCIEPEVVRPLPSKASSGVVLNNDRIFYGSGSHLCSIYTGEDEYLKEVMED</sequence>
<gene>
    <name evidence="1" type="ORF">WAX74_02160</name>
</gene>